<feature type="chain" id="PRO_5011755815" evidence="1">
    <location>
        <begin position="27"/>
        <end position="387"/>
    </location>
</feature>
<dbReference type="PANTHER" id="PTHR19328:SF75">
    <property type="entry name" value="ALDOSE SUGAR DEHYDROGENASE YLII"/>
    <property type="match status" value="1"/>
</dbReference>
<dbReference type="RefSeq" id="WP_093824332.1">
    <property type="nucleotide sequence ID" value="NZ_FOLQ01000002.1"/>
</dbReference>
<dbReference type="InterPro" id="IPR011041">
    <property type="entry name" value="Quinoprot_gluc/sorb_DH_b-prop"/>
</dbReference>
<dbReference type="OrthoDB" id="9770043at2"/>
<evidence type="ECO:0000256" key="1">
    <source>
        <dbReference type="SAM" id="SignalP"/>
    </source>
</evidence>
<feature type="signal peptide" evidence="1">
    <location>
        <begin position="1"/>
        <end position="26"/>
    </location>
</feature>
<evidence type="ECO:0000313" key="4">
    <source>
        <dbReference type="Proteomes" id="UP000198598"/>
    </source>
</evidence>
<dbReference type="PROSITE" id="PS51257">
    <property type="entry name" value="PROKAR_LIPOPROTEIN"/>
    <property type="match status" value="1"/>
</dbReference>
<dbReference type="SUPFAM" id="SSF50952">
    <property type="entry name" value="Soluble quinoprotein glucose dehydrogenase"/>
    <property type="match status" value="1"/>
</dbReference>
<dbReference type="Pfam" id="PF07995">
    <property type="entry name" value="GSDH"/>
    <property type="match status" value="1"/>
</dbReference>
<gene>
    <name evidence="3" type="ORF">SAMN05216167_102386</name>
</gene>
<evidence type="ECO:0000259" key="2">
    <source>
        <dbReference type="Pfam" id="PF07995"/>
    </source>
</evidence>
<dbReference type="STRING" id="662367.SAMN05216167_102386"/>
<evidence type="ECO:0000313" key="3">
    <source>
        <dbReference type="EMBL" id="SFC77877.1"/>
    </source>
</evidence>
<feature type="domain" description="Glucose/Sorbosone dehydrogenase" evidence="2">
    <location>
        <begin position="50"/>
        <end position="383"/>
    </location>
</feature>
<dbReference type="InterPro" id="IPR011042">
    <property type="entry name" value="6-blade_b-propeller_TolB-like"/>
</dbReference>
<dbReference type="PANTHER" id="PTHR19328">
    <property type="entry name" value="HEDGEHOG-INTERACTING PROTEIN"/>
    <property type="match status" value="1"/>
</dbReference>
<sequence length="387" mass="41448">MKKQTLSVLSALIVGASLFSSCQQVADHDTTPAPIPANFQVQTVLAGYEIIWGMDFLPNGDLLFTEKRGRLYRLANGSTTATELTGLPGDIYTAGQGGLLDLRAHPQYASNGWIYATYAGSTAGTQSGRLNLMRFKITNNQLTDLSTIFQTDATNAWQGHYGSRIEFGPDNMLYLSVGEGGPRTYGGASSPNQNAQNVNTGWGKIHRMTDSGQVPADNPILPGNTAPTTVYAYGNRNPQGLAFNPTTNQLWSTEHGPKGGDEVNIIRKGANYGWPLVSYGVNYDGTTISDSPTRDGIQAPIHTWTPSIGTSGLTFITSDKFGTLKGSLVTGGLAEEYLSILTISNNQITGEAKLLTGQRVRNVKQGPDGNLYVSLEGPGRIVRIVPN</sequence>
<dbReference type="AlphaFoldDB" id="A0A1I1LXB7"/>
<accession>A0A1I1LXB7</accession>
<keyword evidence="4" id="KW-1185">Reference proteome</keyword>
<reference evidence="3 4" key="1">
    <citation type="submission" date="2016-10" db="EMBL/GenBank/DDBJ databases">
        <authorList>
            <person name="de Groot N.N."/>
        </authorList>
    </citation>
    <scope>NUCLEOTIDE SEQUENCE [LARGE SCALE GENOMIC DNA]</scope>
    <source>
        <strain evidence="3 4">DSM 26130</strain>
    </source>
</reference>
<dbReference type="Proteomes" id="UP000198598">
    <property type="component" value="Unassembled WGS sequence"/>
</dbReference>
<name>A0A1I1LXB7_9BACT</name>
<protein>
    <submittedName>
        <fullName evidence="3">Glucose/arabinose dehydrogenase, beta-propeller fold</fullName>
    </submittedName>
</protein>
<dbReference type="InterPro" id="IPR012938">
    <property type="entry name" value="Glc/Sorbosone_DH"/>
</dbReference>
<keyword evidence="1" id="KW-0732">Signal</keyword>
<dbReference type="Gene3D" id="2.120.10.30">
    <property type="entry name" value="TolB, C-terminal domain"/>
    <property type="match status" value="1"/>
</dbReference>
<proteinExistence type="predicted"/>
<dbReference type="EMBL" id="FOLQ01000002">
    <property type="protein sequence ID" value="SFC77877.1"/>
    <property type="molecule type" value="Genomic_DNA"/>
</dbReference>
<organism evidence="3 4">
    <name type="scientific">Spirosoma endophyticum</name>
    <dbReference type="NCBI Taxonomy" id="662367"/>
    <lineage>
        <taxon>Bacteria</taxon>
        <taxon>Pseudomonadati</taxon>
        <taxon>Bacteroidota</taxon>
        <taxon>Cytophagia</taxon>
        <taxon>Cytophagales</taxon>
        <taxon>Cytophagaceae</taxon>
        <taxon>Spirosoma</taxon>
    </lineage>
</organism>